<dbReference type="RefSeq" id="WP_042216740.1">
    <property type="nucleotide sequence ID" value="NZ_BBLU01000021.1"/>
</dbReference>
<evidence type="ECO:0000313" key="4">
    <source>
        <dbReference type="Proteomes" id="UP000183315"/>
    </source>
</evidence>
<sequence length="266" mass="27776">MARDLHDELGGVLDDESREGTQRQTVDTDLYLRAVVASRSASRARRLAAVACAVAAIAVAVAILTRPGDPVPAAPEPSPSAAAATGPLAVPDARPGEAGWTVAGLTIDPRASARPSSMLVGAPFADSQFCLALDAFGRLLGGLDGTRAWHPGGFVTEAGATLDLHVRTFADARTVQEYLDEARAIARRCAVDLDGTRMEATVAAEPGGAEGEAWLVFEVRVGELPAEVWRLRLQVDGATVVAAIVEPGAKDASRRIVEEWIAAGPR</sequence>
<keyword evidence="2" id="KW-0472">Membrane</keyword>
<dbReference type="EMBL" id="FNZI01000004">
    <property type="protein sequence ID" value="SEJ50493.1"/>
    <property type="molecule type" value="Genomic_DNA"/>
</dbReference>
<keyword evidence="4" id="KW-1185">Reference proteome</keyword>
<accession>A0A1H6ZA83</accession>
<protein>
    <submittedName>
        <fullName evidence="3">Uncharacterized protein</fullName>
    </submittedName>
</protein>
<organism evidence="3 4">
    <name type="scientific">Demequina mangrovi</name>
    <dbReference type="NCBI Taxonomy" id="1043493"/>
    <lineage>
        <taxon>Bacteria</taxon>
        <taxon>Bacillati</taxon>
        <taxon>Actinomycetota</taxon>
        <taxon>Actinomycetes</taxon>
        <taxon>Micrococcales</taxon>
        <taxon>Demequinaceae</taxon>
        <taxon>Demequina</taxon>
    </lineage>
</organism>
<keyword evidence="2" id="KW-0812">Transmembrane</keyword>
<gene>
    <name evidence="3" type="ORF">SAMN05421637_2051</name>
</gene>
<feature type="compositionally biased region" description="Low complexity" evidence="1">
    <location>
        <begin position="79"/>
        <end position="90"/>
    </location>
</feature>
<dbReference type="AlphaFoldDB" id="A0A1H6ZA83"/>
<keyword evidence="2" id="KW-1133">Transmembrane helix</keyword>
<feature type="transmembrane region" description="Helical" evidence="2">
    <location>
        <begin position="47"/>
        <end position="65"/>
    </location>
</feature>
<reference evidence="4" key="1">
    <citation type="submission" date="2016-10" db="EMBL/GenBank/DDBJ databases">
        <authorList>
            <person name="Varghese N."/>
        </authorList>
    </citation>
    <scope>NUCLEOTIDE SEQUENCE [LARGE SCALE GENOMIC DNA]</scope>
    <source>
        <strain evidence="4">DSM 24868</strain>
    </source>
</reference>
<evidence type="ECO:0000256" key="1">
    <source>
        <dbReference type="SAM" id="MobiDB-lite"/>
    </source>
</evidence>
<evidence type="ECO:0000313" key="3">
    <source>
        <dbReference type="EMBL" id="SEJ50493.1"/>
    </source>
</evidence>
<name>A0A1H6ZA83_9MICO</name>
<dbReference type="OrthoDB" id="5150151at2"/>
<feature type="region of interest" description="Disordered" evidence="1">
    <location>
        <begin position="1"/>
        <end position="23"/>
    </location>
</feature>
<dbReference type="Proteomes" id="UP000183315">
    <property type="component" value="Unassembled WGS sequence"/>
</dbReference>
<dbReference type="STRING" id="1043493.SAMN05421637_2051"/>
<feature type="region of interest" description="Disordered" evidence="1">
    <location>
        <begin position="70"/>
        <end position="90"/>
    </location>
</feature>
<evidence type="ECO:0000256" key="2">
    <source>
        <dbReference type="SAM" id="Phobius"/>
    </source>
</evidence>
<proteinExistence type="predicted"/>